<feature type="region of interest" description="Disordered" evidence="1">
    <location>
        <begin position="80"/>
        <end position="106"/>
    </location>
</feature>
<dbReference type="RefSeq" id="WP_270517041.1">
    <property type="nucleotide sequence ID" value="NZ_CP118627.1"/>
</dbReference>
<gene>
    <name evidence="2" type="ORF">PWF74_05075</name>
</gene>
<name>A0AAX3NJ03_9LACT</name>
<evidence type="ECO:0000313" key="2">
    <source>
        <dbReference type="EMBL" id="WEA14882.1"/>
    </source>
</evidence>
<proteinExistence type="predicted"/>
<dbReference type="AlphaFoldDB" id="A0AAX3NJ03"/>
<evidence type="ECO:0000256" key="1">
    <source>
        <dbReference type="SAM" id="MobiDB-lite"/>
    </source>
</evidence>
<feature type="compositionally biased region" description="Low complexity" evidence="1">
    <location>
        <begin position="85"/>
        <end position="100"/>
    </location>
</feature>
<organism evidence="2 3">
    <name type="scientific">Lactococcus garvieae</name>
    <dbReference type="NCBI Taxonomy" id="1363"/>
    <lineage>
        <taxon>Bacteria</taxon>
        <taxon>Bacillati</taxon>
        <taxon>Bacillota</taxon>
        <taxon>Bacilli</taxon>
        <taxon>Lactobacillales</taxon>
        <taxon>Streptococcaceae</taxon>
        <taxon>Lactococcus</taxon>
    </lineage>
</organism>
<dbReference type="EMBL" id="CP118627">
    <property type="protein sequence ID" value="WEA14882.1"/>
    <property type="molecule type" value="Genomic_DNA"/>
</dbReference>
<evidence type="ECO:0000313" key="3">
    <source>
        <dbReference type="Proteomes" id="UP001217324"/>
    </source>
</evidence>
<protein>
    <submittedName>
        <fullName evidence="2">Uncharacterized protein</fullName>
    </submittedName>
</protein>
<dbReference type="Proteomes" id="UP001217324">
    <property type="component" value="Chromosome"/>
</dbReference>
<accession>A0AAX3NJ03</accession>
<sequence length="133" mass="14545">MEPYVDEAFYNDEFMGVHVESKDFPRFAKRASDVIDALTGWQILKIGLDKFAEDVQILIKKACCAQIEYYQLEGIELDATGNTESSGSVSISGFSYSGRSSEGKQSSRAAPSCLTYLEGTGLLSKKGVRIGII</sequence>
<reference evidence="2" key="1">
    <citation type="submission" date="2023-02" db="EMBL/GenBank/DDBJ databases">
        <title>Comparative genomics and fermentation flavor characterization of five lactic acid bacteria reveal flavor biosynthesis metabolic pathways in fermented muskmelon puree.</title>
        <authorList>
            <person name="Yuan L."/>
            <person name="Li M."/>
            <person name="Xu X."/>
            <person name="Lao F."/>
            <person name="Wu J."/>
        </authorList>
    </citation>
    <scope>NUCLEOTIDE SEQUENCE</scope>
    <source>
        <strain evidence="2">Pa-2</strain>
    </source>
</reference>